<feature type="compositionally biased region" description="Basic and acidic residues" evidence="1">
    <location>
        <begin position="82"/>
        <end position="99"/>
    </location>
</feature>
<gene>
    <name evidence="2" type="ORF">O4220_23980</name>
</gene>
<evidence type="ECO:0000313" key="2">
    <source>
        <dbReference type="EMBL" id="MCZ4521590.1"/>
    </source>
</evidence>
<accession>A0ABT4MMN8</accession>
<dbReference type="EMBL" id="JAPWIJ010000012">
    <property type="protein sequence ID" value="MCZ4521590.1"/>
    <property type="molecule type" value="Genomic_DNA"/>
</dbReference>
<reference evidence="2" key="1">
    <citation type="submission" date="2022-12" db="EMBL/GenBank/DDBJ databases">
        <authorList>
            <person name="Krivoruchko A.V."/>
            <person name="Elkin A."/>
        </authorList>
    </citation>
    <scope>NUCLEOTIDE SEQUENCE</scope>
    <source>
        <strain evidence="2">IEGM 1391</strain>
    </source>
</reference>
<comment type="caution">
    <text evidence="2">The sequence shown here is derived from an EMBL/GenBank/DDBJ whole genome shotgun (WGS) entry which is preliminary data.</text>
</comment>
<dbReference type="Proteomes" id="UP001081071">
    <property type="component" value="Unassembled WGS sequence"/>
</dbReference>
<evidence type="ECO:0000313" key="3">
    <source>
        <dbReference type="Proteomes" id="UP001081071"/>
    </source>
</evidence>
<protein>
    <submittedName>
        <fullName evidence="2">UDP-glucose 4-epimerase</fullName>
    </submittedName>
</protein>
<dbReference type="RefSeq" id="WP_269608046.1">
    <property type="nucleotide sequence ID" value="NZ_JAPWIJ010000012.1"/>
</dbReference>
<feature type="region of interest" description="Disordered" evidence="1">
    <location>
        <begin position="73"/>
        <end position="99"/>
    </location>
</feature>
<organism evidence="2 3">
    <name type="scientific">Rhodococcus ruber</name>
    <dbReference type="NCBI Taxonomy" id="1830"/>
    <lineage>
        <taxon>Bacteria</taxon>
        <taxon>Bacillati</taxon>
        <taxon>Actinomycetota</taxon>
        <taxon>Actinomycetes</taxon>
        <taxon>Mycobacteriales</taxon>
        <taxon>Nocardiaceae</taxon>
        <taxon>Rhodococcus</taxon>
    </lineage>
</organism>
<proteinExistence type="predicted"/>
<keyword evidence="3" id="KW-1185">Reference proteome</keyword>
<evidence type="ECO:0000256" key="1">
    <source>
        <dbReference type="SAM" id="MobiDB-lite"/>
    </source>
</evidence>
<sequence length="99" mass="10286">MLKVDLDALRALGSALGATADSVGSLDPVAPIAAAADAMPNSAFGDVARSAAIPTLASYRGVADRIREMSSASLASADSYEDTDRAFSDQLRRVNTDRR</sequence>
<name>A0ABT4MMN8_9NOCA</name>